<organism evidence="3 4">
    <name type="scientific">Oxynema aestuarii AP17</name>
    <dbReference type="NCBI Taxonomy" id="2064643"/>
    <lineage>
        <taxon>Bacteria</taxon>
        <taxon>Bacillati</taxon>
        <taxon>Cyanobacteriota</taxon>
        <taxon>Cyanophyceae</taxon>
        <taxon>Oscillatoriophycideae</taxon>
        <taxon>Oscillatoriales</taxon>
        <taxon>Oscillatoriaceae</taxon>
        <taxon>Oxynema</taxon>
        <taxon>Oxynema aestuarii</taxon>
    </lineage>
</organism>
<proteinExistence type="predicted"/>
<evidence type="ECO:0000313" key="4">
    <source>
        <dbReference type="Proteomes" id="UP000500857"/>
    </source>
</evidence>
<dbReference type="AlphaFoldDB" id="A0A6H1TX19"/>
<dbReference type="KEGG" id="oxy:HCG48_04300"/>
<evidence type="ECO:0000256" key="2">
    <source>
        <dbReference type="SAM" id="Phobius"/>
    </source>
</evidence>
<accession>A0A6H1TX19</accession>
<protein>
    <submittedName>
        <fullName evidence="3">Uncharacterized protein</fullName>
    </submittedName>
</protein>
<gene>
    <name evidence="3" type="ORF">HCG48_04300</name>
</gene>
<feature type="compositionally biased region" description="Low complexity" evidence="1">
    <location>
        <begin position="224"/>
        <end position="262"/>
    </location>
</feature>
<dbReference type="EMBL" id="CP051167">
    <property type="protein sequence ID" value="QIZ69899.1"/>
    <property type="molecule type" value="Genomic_DNA"/>
</dbReference>
<keyword evidence="4" id="KW-1185">Reference proteome</keyword>
<sequence>MPLFQAPTELKERARQGEPEAISAIVNQAIQSEGITAKAAIKDGSLLLLLEAAQIPDRESLVPFIQQGLRELAIEPYSTMKVYGRQQGQRHPAWQQEIEIEPPMSVPVEEDDDDIPDDEFDLSDEGDDMAGAGFELVGDEDLAEDMEDEDLGDEDEHYIEDDYNLDDELEEDGEVGLEDEEPSAKTGMNKKLAIAIPVVVLLLAGVGVGGWWYYQQQFNPQQATPSTPTPEGGSPAATETPTGETTPAPTATETPTPTATEAPADPFAEAVRKATQAAQLAQTAETQAQWNEVANLWQQASDLMNAVPESSANYSQAQPRVETYRQNMEVARQRAANSP</sequence>
<keyword evidence="2" id="KW-0472">Membrane</keyword>
<name>A0A6H1TX19_9CYAN</name>
<dbReference type="Proteomes" id="UP000500857">
    <property type="component" value="Chromosome"/>
</dbReference>
<evidence type="ECO:0000256" key="1">
    <source>
        <dbReference type="SAM" id="MobiDB-lite"/>
    </source>
</evidence>
<feature type="transmembrane region" description="Helical" evidence="2">
    <location>
        <begin position="192"/>
        <end position="214"/>
    </location>
</feature>
<keyword evidence="2" id="KW-1133">Transmembrane helix</keyword>
<evidence type="ECO:0000313" key="3">
    <source>
        <dbReference type="EMBL" id="QIZ69899.1"/>
    </source>
</evidence>
<feature type="region of interest" description="Disordered" evidence="1">
    <location>
        <begin position="221"/>
        <end position="262"/>
    </location>
</feature>
<reference evidence="3 4" key="1">
    <citation type="submission" date="2020-04" db="EMBL/GenBank/DDBJ databases">
        <authorList>
            <person name="Basu S."/>
            <person name="Maruthanayagam V."/>
            <person name="Chakraborty S."/>
            <person name="Pramanik A."/>
            <person name="Mukherjee J."/>
            <person name="Brink B."/>
        </authorList>
    </citation>
    <scope>NUCLEOTIDE SEQUENCE [LARGE SCALE GENOMIC DNA]</scope>
    <source>
        <strain evidence="3 4">AP17</strain>
    </source>
</reference>
<keyword evidence="2" id="KW-0812">Transmembrane</keyword>
<dbReference type="RefSeq" id="WP_168568056.1">
    <property type="nucleotide sequence ID" value="NZ_CP051167.1"/>
</dbReference>